<feature type="domain" description="C2H2-type" evidence="12">
    <location>
        <begin position="225"/>
        <end position="252"/>
    </location>
</feature>
<dbReference type="GO" id="GO:0005524">
    <property type="term" value="F:ATP binding"/>
    <property type="evidence" value="ECO:0007669"/>
    <property type="project" value="InterPro"/>
</dbReference>
<dbReference type="Pfam" id="PF00096">
    <property type="entry name" value="zf-C2H2"/>
    <property type="match status" value="4"/>
</dbReference>
<dbReference type="PANTHER" id="PTHR22968">
    <property type="entry name" value="PROTEIN KINASE C, MU"/>
    <property type="match status" value="1"/>
</dbReference>
<dbReference type="GO" id="GO:0035556">
    <property type="term" value="P:intracellular signal transduction"/>
    <property type="evidence" value="ECO:0007669"/>
    <property type="project" value="TreeGrafter"/>
</dbReference>
<dbReference type="InterPro" id="IPR036236">
    <property type="entry name" value="Znf_C2H2_sf"/>
</dbReference>
<dbReference type="PROSITE" id="PS00028">
    <property type="entry name" value="ZINC_FINGER_C2H2_1"/>
    <property type="match status" value="3"/>
</dbReference>
<dbReference type="SUPFAM" id="SSF57667">
    <property type="entry name" value="beta-beta-alpha zinc fingers"/>
    <property type="match status" value="3"/>
</dbReference>
<evidence type="ECO:0000256" key="10">
    <source>
        <dbReference type="SAM" id="MobiDB-lite"/>
    </source>
</evidence>
<evidence type="ECO:0000256" key="7">
    <source>
        <dbReference type="ARBA" id="ARBA00023242"/>
    </source>
</evidence>
<dbReference type="InterPro" id="IPR013087">
    <property type="entry name" value="Znf_C2H2_type"/>
</dbReference>
<keyword evidence="5" id="KW-0862">Zinc</keyword>
<dbReference type="FunFam" id="3.30.160.60:FF:000207">
    <property type="entry name" value="zinc finger protein SNAI2"/>
    <property type="match status" value="1"/>
</dbReference>
<accession>A0AA39IKB7</accession>
<evidence type="ECO:0000256" key="9">
    <source>
        <dbReference type="PROSITE-ProRule" id="PRU00042"/>
    </source>
</evidence>
<feature type="domain" description="Protein kinase" evidence="11">
    <location>
        <begin position="493"/>
        <end position="738"/>
    </location>
</feature>
<feature type="region of interest" description="Disordered" evidence="10">
    <location>
        <begin position="65"/>
        <end position="123"/>
    </location>
</feature>
<dbReference type="PROSITE" id="PS50157">
    <property type="entry name" value="ZINC_FINGER_C2H2_2"/>
    <property type="match status" value="4"/>
</dbReference>
<evidence type="ECO:0000256" key="1">
    <source>
        <dbReference type="ARBA" id="ARBA00004123"/>
    </source>
</evidence>
<evidence type="ECO:0000256" key="2">
    <source>
        <dbReference type="ARBA" id="ARBA00022723"/>
    </source>
</evidence>
<dbReference type="GO" id="GO:2000177">
    <property type="term" value="P:regulation of neural precursor cell proliferation"/>
    <property type="evidence" value="ECO:0007669"/>
    <property type="project" value="UniProtKB-ARBA"/>
</dbReference>
<dbReference type="AlphaFoldDB" id="A0AA39IKB7"/>
<dbReference type="Gene3D" id="1.10.510.10">
    <property type="entry name" value="Transferase(Phosphotransferase) domain 1"/>
    <property type="match status" value="1"/>
</dbReference>
<dbReference type="PROSITE" id="PS50011">
    <property type="entry name" value="PROTEIN_KINASE_DOM"/>
    <property type="match status" value="1"/>
</dbReference>
<comment type="subcellular location">
    <subcellularLocation>
        <location evidence="1">Nucleus</location>
    </subcellularLocation>
</comment>
<dbReference type="SUPFAM" id="SSF56112">
    <property type="entry name" value="Protein kinase-like (PK-like)"/>
    <property type="match status" value="1"/>
</dbReference>
<dbReference type="Pfam" id="PF00069">
    <property type="entry name" value="Pkinase"/>
    <property type="match status" value="1"/>
</dbReference>
<evidence type="ECO:0000259" key="12">
    <source>
        <dbReference type="PROSITE" id="PS50157"/>
    </source>
</evidence>
<name>A0AA39IKB7_9BILA</name>
<evidence type="ECO:0000256" key="5">
    <source>
        <dbReference type="ARBA" id="ARBA00022833"/>
    </source>
</evidence>
<feature type="domain" description="C2H2-type" evidence="12">
    <location>
        <begin position="168"/>
        <end position="195"/>
    </location>
</feature>
<dbReference type="GO" id="GO:0008270">
    <property type="term" value="F:zinc ion binding"/>
    <property type="evidence" value="ECO:0007669"/>
    <property type="project" value="UniProtKB-KW"/>
</dbReference>
<dbReference type="GO" id="GO:0000122">
    <property type="term" value="P:negative regulation of transcription by RNA polymerase II"/>
    <property type="evidence" value="ECO:0007669"/>
    <property type="project" value="UniProtKB-ARBA"/>
</dbReference>
<evidence type="ECO:0000256" key="4">
    <source>
        <dbReference type="ARBA" id="ARBA00022771"/>
    </source>
</evidence>
<evidence type="ECO:0000313" key="14">
    <source>
        <dbReference type="Proteomes" id="UP001175271"/>
    </source>
</evidence>
<keyword evidence="4 9" id="KW-0863">Zinc-finger</keyword>
<keyword evidence="2" id="KW-0479">Metal-binding</keyword>
<organism evidence="13 14">
    <name type="scientific">Steinernema hermaphroditum</name>
    <dbReference type="NCBI Taxonomy" id="289476"/>
    <lineage>
        <taxon>Eukaryota</taxon>
        <taxon>Metazoa</taxon>
        <taxon>Ecdysozoa</taxon>
        <taxon>Nematoda</taxon>
        <taxon>Chromadorea</taxon>
        <taxon>Rhabditida</taxon>
        <taxon>Tylenchina</taxon>
        <taxon>Panagrolaimomorpha</taxon>
        <taxon>Strongyloidoidea</taxon>
        <taxon>Steinernematidae</taxon>
        <taxon>Steinernema</taxon>
    </lineage>
</organism>
<dbReference type="FunFam" id="3.30.160.60:FF:000446">
    <property type="entry name" value="Zinc finger protein"/>
    <property type="match status" value="1"/>
</dbReference>
<dbReference type="EMBL" id="JAUCMV010000001">
    <property type="protein sequence ID" value="KAK0425935.1"/>
    <property type="molecule type" value="Genomic_DNA"/>
</dbReference>
<evidence type="ECO:0000256" key="6">
    <source>
        <dbReference type="ARBA" id="ARBA00023125"/>
    </source>
</evidence>
<evidence type="ECO:0008006" key="15">
    <source>
        <dbReference type="Google" id="ProtNLM"/>
    </source>
</evidence>
<comment type="caution">
    <text evidence="13">The sequence shown here is derived from an EMBL/GenBank/DDBJ whole genome shotgun (WGS) entry which is preliminary data.</text>
</comment>
<keyword evidence="14" id="KW-1185">Reference proteome</keyword>
<keyword evidence="7" id="KW-0539">Nucleus</keyword>
<gene>
    <name evidence="13" type="ORF">QR680_009464</name>
</gene>
<dbReference type="GO" id="GO:0005829">
    <property type="term" value="C:cytosol"/>
    <property type="evidence" value="ECO:0007669"/>
    <property type="project" value="TreeGrafter"/>
</dbReference>
<evidence type="ECO:0000256" key="3">
    <source>
        <dbReference type="ARBA" id="ARBA00022737"/>
    </source>
</evidence>
<dbReference type="PANTHER" id="PTHR22968:SF15">
    <property type="entry name" value="SERINE_THREONINE-PROTEIN KINASE DKF-1"/>
    <property type="match status" value="1"/>
</dbReference>
<comment type="similarity">
    <text evidence="8">Belongs to the snail C2H2-type zinc-finger protein family.</text>
</comment>
<proteinExistence type="inferred from homology"/>
<dbReference type="GO" id="GO:0007200">
    <property type="term" value="P:phospholipase C-activating G protein-coupled receptor signaling pathway"/>
    <property type="evidence" value="ECO:0007669"/>
    <property type="project" value="TreeGrafter"/>
</dbReference>
<feature type="compositionally biased region" description="Low complexity" evidence="10">
    <location>
        <begin position="106"/>
        <end position="116"/>
    </location>
</feature>
<evidence type="ECO:0000256" key="8">
    <source>
        <dbReference type="ARBA" id="ARBA00037948"/>
    </source>
</evidence>
<dbReference type="InterPro" id="IPR011009">
    <property type="entry name" value="Kinase-like_dom_sf"/>
</dbReference>
<dbReference type="FunFam" id="3.30.160.60:FF:000043">
    <property type="entry name" value="Scratch family zinc finger 2"/>
    <property type="match status" value="1"/>
</dbReference>
<evidence type="ECO:0000259" key="11">
    <source>
        <dbReference type="PROSITE" id="PS50011"/>
    </source>
</evidence>
<dbReference type="GO" id="GO:0005634">
    <property type="term" value="C:nucleus"/>
    <property type="evidence" value="ECO:0007669"/>
    <property type="project" value="UniProtKB-SubCell"/>
</dbReference>
<protein>
    <recommendedName>
        <fullName evidence="15">Protein kinase domain-containing protein</fullName>
    </recommendedName>
</protein>
<feature type="domain" description="C2H2-type" evidence="12">
    <location>
        <begin position="281"/>
        <end position="299"/>
    </location>
</feature>
<dbReference type="GO" id="GO:0004674">
    <property type="term" value="F:protein serine/threonine kinase activity"/>
    <property type="evidence" value="ECO:0007669"/>
    <property type="project" value="UniProtKB-KW"/>
</dbReference>
<reference evidence="13" key="1">
    <citation type="submission" date="2023-06" db="EMBL/GenBank/DDBJ databases">
        <title>Genomic analysis of the entomopathogenic nematode Steinernema hermaphroditum.</title>
        <authorList>
            <person name="Schwarz E.M."/>
            <person name="Heppert J.K."/>
            <person name="Baniya A."/>
            <person name="Schwartz H.T."/>
            <person name="Tan C.-H."/>
            <person name="Antoshechkin I."/>
            <person name="Sternberg P.W."/>
            <person name="Goodrich-Blair H."/>
            <person name="Dillman A.R."/>
        </authorList>
    </citation>
    <scope>NUCLEOTIDE SEQUENCE</scope>
    <source>
        <strain evidence="13">PS9179</strain>
        <tissue evidence="13">Whole animal</tissue>
    </source>
</reference>
<dbReference type="FunFam" id="3.30.160.60:FF:000417">
    <property type="entry name" value="Zinc finger protein"/>
    <property type="match status" value="1"/>
</dbReference>
<dbReference type="Gene3D" id="3.30.160.60">
    <property type="entry name" value="Classic Zinc Finger"/>
    <property type="match status" value="4"/>
</dbReference>
<dbReference type="Proteomes" id="UP001175271">
    <property type="component" value="Unassembled WGS sequence"/>
</dbReference>
<keyword evidence="3" id="KW-0677">Repeat</keyword>
<keyword evidence="6" id="KW-0238">DNA-binding</keyword>
<dbReference type="GO" id="GO:0003677">
    <property type="term" value="F:DNA binding"/>
    <property type="evidence" value="ECO:0007669"/>
    <property type="project" value="UniProtKB-KW"/>
</dbReference>
<dbReference type="GO" id="GO:0055059">
    <property type="term" value="P:asymmetric neuroblast division"/>
    <property type="evidence" value="ECO:0007669"/>
    <property type="project" value="UniProtKB-ARBA"/>
</dbReference>
<sequence>MNPLNPWSHLLLLQTLPQKPPFAHPTLPLLQPPPTVPPTLADFNALCSLQLYLLANGISSEAVQKDPTSPIKNVGDPFASAPSPPNPPAASAFNISNLLESHRKSPSSTCSSTSATHDALPREPDTVDYTLDALQWSDGRCKRKKESEVCGGYGSLHDSSEAATGERHVCGECGKSYATSSNLSRHKQTHRPLDSPQAKKCPFCLKVYVSMPAYSMHLLTHKASHKCSVCGKVFSRPWLLQGHIRSHTGHKPFGCSYCGKAFADRSNLRAHMHTHSGVKKHQCAGCGKMFALKSYLNKHVDMVLADFMRCRYCKVRLFRDPATVPLQVNVHRHCSTYLAASCRDEEKVIVPRYAKAPSLDLPMAERAEGWIVYFLFSDPSVNTGSSTTAPSTYAPSVTNPLNSAKRLFLSEIVSVSLYKKSAINKKSAPLRRPRRRSSRFAPHLFEIRTLSNVTYCVGEQLDASRGLLAVSNGPEKLRSPLPAATPEVFQKYDLQKARFGCGLFGHVYDCVERRSHAPVALKVIPKEHFLGDDLQNLRFELERVRRLVHPCILRLEDVLECTVRLFLVSKALHSNLSDMILSHRRLTDRVTRFLTVQILSELRYIHSKGLVHSNLKPENVLVADERPSSFPHVRLSDIGFARFIQDPRYVESVVGTEAYLAPEIVQRTGFDHTSDLYSVGIIVYVALSGKVPSLLGEHSDSEAVQIPLKARDLIKRLLELRIEDRVVDVDECFEHAWFDSVETYMDLRNLEMKTSAEERFSTTTHDDLRFESRLRKLNLTDSFM</sequence>
<feature type="domain" description="C2H2-type" evidence="12">
    <location>
        <begin position="253"/>
        <end position="280"/>
    </location>
</feature>
<dbReference type="InterPro" id="IPR000719">
    <property type="entry name" value="Prot_kinase_dom"/>
</dbReference>
<evidence type="ECO:0000313" key="13">
    <source>
        <dbReference type="EMBL" id="KAK0425935.1"/>
    </source>
</evidence>
<dbReference type="SMART" id="SM00355">
    <property type="entry name" value="ZnF_C2H2"/>
    <property type="match status" value="5"/>
</dbReference>